<name>A0ABX2H4B0_9FIRM</name>
<sequence>MPGHKPRTNKGLAIAAVLMCLACGVSFTQSSASHSPITDTQIPDMFVAGNTDDSQIQSGGAAAENTDAEEENTPEDVIPTETPAADTPAPDTLSGSDTSFEVSPEASQGVWTPVDSNWYFMVNGEGYKGWLTDTDGHRYYFNDKGVMQTGWLELDGKRYYLNADGVLQTGDVTIDGEIYHFGADGAQQGEPTTADDSSNQDLVFYMNTTSDSSNADNLTASATGASTPAAEADISSDRNEDSRKASSEVDDPSEASSAASEVSPVPEASVTSEPTVSPEPKGMIALTFDDGPSDFTDRLLDCLEANNVKATFFLAGQEVEYFQEPVKRMEELGCEIGNHSYDHPDLTTLSADDAASQLSRTDQLIQDLTGHIATVVRPPYGSYNDTVAETAARPLILWSVDTLDWETQNADSTVQNVMDNASDGQIILMHDIFKESVDAAEIFIPQLLQEGYQLVTVSELAAAKGITLENGTAYGSF</sequence>
<accession>A0ABX2H4B0</accession>
<feature type="signal peptide" evidence="6">
    <location>
        <begin position="1"/>
        <end position="28"/>
    </location>
</feature>
<dbReference type="PROSITE" id="PS51170">
    <property type="entry name" value="CW"/>
    <property type="match status" value="2"/>
</dbReference>
<evidence type="ECO:0000259" key="7">
    <source>
        <dbReference type="PROSITE" id="PS51677"/>
    </source>
</evidence>
<dbReference type="Pfam" id="PF19127">
    <property type="entry name" value="Choline_bind_3"/>
    <property type="match status" value="1"/>
</dbReference>
<dbReference type="EMBL" id="JAAITS010000012">
    <property type="protein sequence ID" value="NSG84948.1"/>
    <property type="molecule type" value="Genomic_DNA"/>
</dbReference>
<evidence type="ECO:0000256" key="2">
    <source>
        <dbReference type="ARBA" id="ARBA00022737"/>
    </source>
</evidence>
<feature type="compositionally biased region" description="Low complexity" evidence="5">
    <location>
        <begin position="254"/>
        <end position="274"/>
    </location>
</feature>
<keyword evidence="3" id="KW-0378">Hydrolase</keyword>
<dbReference type="SUPFAM" id="SSF69360">
    <property type="entry name" value="Cell wall binding repeat"/>
    <property type="match status" value="1"/>
</dbReference>
<keyword evidence="2" id="KW-0677">Repeat</keyword>
<organism evidence="8 9">
    <name type="scientific">Blautia faecis</name>
    <dbReference type="NCBI Taxonomy" id="871665"/>
    <lineage>
        <taxon>Bacteria</taxon>
        <taxon>Bacillati</taxon>
        <taxon>Bacillota</taxon>
        <taxon>Clostridia</taxon>
        <taxon>Lachnospirales</taxon>
        <taxon>Lachnospiraceae</taxon>
        <taxon>Blautia</taxon>
    </lineage>
</organism>
<feature type="region of interest" description="Disordered" evidence="5">
    <location>
        <begin position="214"/>
        <end position="284"/>
    </location>
</feature>
<reference evidence="8 9" key="1">
    <citation type="journal article" date="2020" name="Cell Host Microbe">
        <title>Functional and Genomic Variation between Human-Derived Isolates of Lachnospiraceae Reveals Inter- and Intra-Species Diversity.</title>
        <authorList>
            <person name="Sorbara M.T."/>
            <person name="Littmann E.R."/>
            <person name="Fontana E."/>
            <person name="Moody T.U."/>
            <person name="Kohout C.E."/>
            <person name="Gjonbalaj M."/>
            <person name="Eaton V."/>
            <person name="Seok R."/>
            <person name="Leiner I.M."/>
            <person name="Pamer E.G."/>
        </authorList>
    </citation>
    <scope>NUCLEOTIDE SEQUENCE [LARGE SCALE GENOMIC DNA]</scope>
    <source>
        <strain evidence="8 9">MSK.17.74</strain>
    </source>
</reference>
<feature type="compositionally biased region" description="Low complexity" evidence="5">
    <location>
        <begin position="75"/>
        <end position="92"/>
    </location>
</feature>
<evidence type="ECO:0000313" key="8">
    <source>
        <dbReference type="EMBL" id="NSG84948.1"/>
    </source>
</evidence>
<dbReference type="InterPro" id="IPR002509">
    <property type="entry name" value="NODB_dom"/>
</dbReference>
<keyword evidence="9" id="KW-1185">Reference proteome</keyword>
<feature type="compositionally biased region" description="Polar residues" evidence="5">
    <location>
        <begin position="93"/>
        <end position="107"/>
    </location>
</feature>
<dbReference type="RefSeq" id="WP_173769527.1">
    <property type="nucleotide sequence ID" value="NZ_JAAITS010000012.1"/>
</dbReference>
<evidence type="ECO:0000256" key="4">
    <source>
        <dbReference type="PROSITE-ProRule" id="PRU00591"/>
    </source>
</evidence>
<gene>
    <name evidence="8" type="ORF">G5B17_05790</name>
</gene>
<dbReference type="InterPro" id="IPR018337">
    <property type="entry name" value="Cell_wall/Cho-bd_repeat"/>
</dbReference>
<feature type="chain" id="PRO_5046679077" evidence="6">
    <location>
        <begin position="29"/>
        <end position="477"/>
    </location>
</feature>
<dbReference type="PANTHER" id="PTHR10587">
    <property type="entry name" value="GLYCOSYL TRANSFERASE-RELATED"/>
    <property type="match status" value="1"/>
</dbReference>
<feature type="domain" description="NodB homology" evidence="7">
    <location>
        <begin position="282"/>
        <end position="455"/>
    </location>
</feature>
<keyword evidence="1" id="KW-0479">Metal-binding</keyword>
<dbReference type="CDD" id="cd10954">
    <property type="entry name" value="CE4_CtAXE_like"/>
    <property type="match status" value="1"/>
</dbReference>
<dbReference type="SUPFAM" id="SSF88713">
    <property type="entry name" value="Glycoside hydrolase/deacetylase"/>
    <property type="match status" value="1"/>
</dbReference>
<feature type="repeat" description="Cell wall-binding" evidence="4">
    <location>
        <begin position="127"/>
        <end position="147"/>
    </location>
</feature>
<feature type="compositionally biased region" description="Low complexity" evidence="5">
    <location>
        <begin position="219"/>
        <end position="232"/>
    </location>
</feature>
<dbReference type="Gene3D" id="3.20.20.370">
    <property type="entry name" value="Glycoside hydrolase/deacetylase"/>
    <property type="match status" value="1"/>
</dbReference>
<comment type="caution">
    <text evidence="8">The sequence shown here is derived from an EMBL/GenBank/DDBJ whole genome shotgun (WGS) entry which is preliminary data.</text>
</comment>
<evidence type="ECO:0000256" key="6">
    <source>
        <dbReference type="SAM" id="SignalP"/>
    </source>
</evidence>
<dbReference type="PANTHER" id="PTHR10587:SF133">
    <property type="entry name" value="CHITIN DEACETYLASE 1-RELATED"/>
    <property type="match status" value="1"/>
</dbReference>
<protein>
    <submittedName>
        <fullName evidence="8">Polysaccharide deacetylase family protein</fullName>
    </submittedName>
</protein>
<feature type="compositionally biased region" description="Basic and acidic residues" evidence="5">
    <location>
        <begin position="235"/>
        <end position="247"/>
    </location>
</feature>
<dbReference type="Gene3D" id="2.10.270.10">
    <property type="entry name" value="Cholin Binding"/>
    <property type="match status" value="1"/>
</dbReference>
<proteinExistence type="predicted"/>
<feature type="region of interest" description="Disordered" evidence="5">
    <location>
        <begin position="48"/>
        <end position="107"/>
    </location>
</feature>
<evidence type="ECO:0000256" key="1">
    <source>
        <dbReference type="ARBA" id="ARBA00022723"/>
    </source>
</evidence>
<dbReference type="InterPro" id="IPR050248">
    <property type="entry name" value="Polysacc_deacetylase_ArnD"/>
</dbReference>
<dbReference type="Pfam" id="PF01522">
    <property type="entry name" value="Polysacc_deac_1"/>
    <property type="match status" value="1"/>
</dbReference>
<evidence type="ECO:0000256" key="5">
    <source>
        <dbReference type="SAM" id="MobiDB-lite"/>
    </source>
</evidence>
<evidence type="ECO:0000313" key="9">
    <source>
        <dbReference type="Proteomes" id="UP001644719"/>
    </source>
</evidence>
<dbReference type="PROSITE" id="PS51677">
    <property type="entry name" value="NODB"/>
    <property type="match status" value="1"/>
</dbReference>
<dbReference type="InterPro" id="IPR011330">
    <property type="entry name" value="Glyco_hydro/deAcase_b/a-brl"/>
</dbReference>
<keyword evidence="6" id="KW-0732">Signal</keyword>
<evidence type="ECO:0000256" key="3">
    <source>
        <dbReference type="ARBA" id="ARBA00022801"/>
    </source>
</evidence>
<dbReference type="Proteomes" id="UP001644719">
    <property type="component" value="Unassembled WGS sequence"/>
</dbReference>
<feature type="repeat" description="Cell wall-binding" evidence="4">
    <location>
        <begin position="148"/>
        <end position="167"/>
    </location>
</feature>